<sequence>MVLKKVYSSTGLESSNQSSHRRLRFPLSCCVGLSLVKESQGSLLKDAKQLPFNLICAGEGRIAGKMLASKGPPVALVPKYSMMGPFKGHMSIKSSPLFHGSSCKLSTQYIIQDHMATHYKNLLSAKAAVDSSPPKSFWSSIKYKDQQRRESLKKAVKKFKKEIQRNQFAFASNFGRISPELCMQPIMAKNNLQPSHFGSESAIREQHSGLRVQKTPSRSPSAVLIARQTVHDIVQHTLSPSTFDPTLNTNLPFMSRNFQSEPRMNVCTTKKKFQDAQMKTYSGDLLDQHARWFSAAKQPFTPRILKKSAKSFLSNYRYYSSPKKKNPPSSSSPGLDNMFDPRWIEMYSSLKEDFLRADQGTWDPKKENESKLLFTKHQKSDSRRAQLLAIEEELKYLQFLQDITNDILVGRYSTSMAIDGVFRVHMESRRHDLDEVKMKNIFGELMNELNSCKKPEFSISYTGIQYNDTDAFLA</sequence>
<dbReference type="GO" id="GO:0036064">
    <property type="term" value="C:ciliary basal body"/>
    <property type="evidence" value="ECO:0007669"/>
    <property type="project" value="TreeGrafter"/>
</dbReference>
<organism evidence="1 2">
    <name type="scientific">Geotrypetes seraphini</name>
    <name type="common">Gaboon caecilian</name>
    <name type="synonym">Caecilia seraphini</name>
    <dbReference type="NCBI Taxonomy" id="260995"/>
    <lineage>
        <taxon>Eukaryota</taxon>
        <taxon>Metazoa</taxon>
        <taxon>Chordata</taxon>
        <taxon>Craniata</taxon>
        <taxon>Vertebrata</taxon>
        <taxon>Euteleostomi</taxon>
        <taxon>Amphibia</taxon>
        <taxon>Gymnophiona</taxon>
        <taxon>Geotrypetes</taxon>
    </lineage>
</organism>
<dbReference type="InterPro" id="IPR029357">
    <property type="entry name" value="SPATA7"/>
</dbReference>
<dbReference type="AlphaFoldDB" id="A0A6P8QA61"/>
<protein>
    <submittedName>
        <fullName evidence="2">Spermatogenesis-associated protein 7-like isoform X1</fullName>
    </submittedName>
</protein>
<dbReference type="KEGG" id="gsh:117356863"/>
<dbReference type="PANTHER" id="PTHR14917">
    <property type="entry name" value="SPERMATOGENESIS-ASSOCIATED PROTEIN 7"/>
    <property type="match status" value="1"/>
</dbReference>
<dbReference type="GO" id="GO:0005930">
    <property type="term" value="C:axoneme"/>
    <property type="evidence" value="ECO:0007669"/>
    <property type="project" value="TreeGrafter"/>
</dbReference>
<dbReference type="Proteomes" id="UP000515159">
    <property type="component" value="Chromosome 3"/>
</dbReference>
<name>A0A6P8QA61_GEOSA</name>
<dbReference type="GO" id="GO:0120200">
    <property type="term" value="C:rod photoreceptor outer segment"/>
    <property type="evidence" value="ECO:0007669"/>
    <property type="project" value="TreeGrafter"/>
</dbReference>
<dbReference type="GO" id="GO:0000226">
    <property type="term" value="P:microtubule cytoskeleton organization"/>
    <property type="evidence" value="ECO:0007669"/>
    <property type="project" value="TreeGrafter"/>
</dbReference>
<dbReference type="GO" id="GO:0045494">
    <property type="term" value="P:photoreceptor cell maintenance"/>
    <property type="evidence" value="ECO:0007669"/>
    <property type="project" value="TreeGrafter"/>
</dbReference>
<dbReference type="InParanoid" id="A0A6P8QA61"/>
<evidence type="ECO:0000313" key="2">
    <source>
        <dbReference type="RefSeq" id="XP_033792570.1"/>
    </source>
</evidence>
<dbReference type="GeneID" id="117356863"/>
<dbReference type="OrthoDB" id="6263678at2759"/>
<evidence type="ECO:0000313" key="1">
    <source>
        <dbReference type="Proteomes" id="UP000515159"/>
    </source>
</evidence>
<dbReference type="Pfam" id="PF15244">
    <property type="entry name" value="HSD3"/>
    <property type="match status" value="2"/>
</dbReference>
<dbReference type="RefSeq" id="XP_033792570.1">
    <property type="nucleotide sequence ID" value="XM_033936679.1"/>
</dbReference>
<accession>A0A6P8QA61</accession>
<proteinExistence type="predicted"/>
<gene>
    <name evidence="2" type="primary">LOC117356863</name>
</gene>
<reference evidence="2" key="1">
    <citation type="submission" date="2025-08" db="UniProtKB">
        <authorList>
            <consortium name="RefSeq"/>
        </authorList>
    </citation>
    <scope>IDENTIFICATION</scope>
</reference>
<dbReference type="PANTHER" id="PTHR14917:SF3">
    <property type="entry name" value="SPERMATOGENESIS ASSOCIATED 7"/>
    <property type="match status" value="1"/>
</dbReference>
<dbReference type="GO" id="GO:0120206">
    <property type="term" value="C:photoreceptor distal connecting cilium"/>
    <property type="evidence" value="ECO:0007669"/>
    <property type="project" value="TreeGrafter"/>
</dbReference>
<keyword evidence="1" id="KW-1185">Reference proteome</keyword>